<keyword evidence="2" id="KW-1185">Reference proteome</keyword>
<sequence>MEYHVIQIKGKRWLSCLESSDTAMLQLNKLFNVVLELLTYSCAQDEHGIMRECSHFLLEWFRAGYVKFTPSSYLNVLTALCATGSNKVVIDATHTLNIAMANKLLRPALWLQLPTNLNLFVSGLAHPSASTVEKCASSLSLILGFAEHGMKENLFVLFTPPSLAKIHWAFYHWRDTYSVSHALERISCFQASSQAARLPRNFSHE</sequence>
<dbReference type="OrthoDB" id="70232at2759"/>
<accession>A0A1V9Y423</accession>
<organism evidence="1 2">
    <name type="scientific">Thraustotheca clavata</name>
    <dbReference type="NCBI Taxonomy" id="74557"/>
    <lineage>
        <taxon>Eukaryota</taxon>
        <taxon>Sar</taxon>
        <taxon>Stramenopiles</taxon>
        <taxon>Oomycota</taxon>
        <taxon>Saprolegniomycetes</taxon>
        <taxon>Saprolegniales</taxon>
        <taxon>Achlyaceae</taxon>
        <taxon>Thraustotheca</taxon>
    </lineage>
</organism>
<name>A0A1V9Y423_9STRA</name>
<dbReference type="AlphaFoldDB" id="A0A1V9Y423"/>
<proteinExistence type="predicted"/>
<dbReference type="Proteomes" id="UP000243217">
    <property type="component" value="Unassembled WGS sequence"/>
</dbReference>
<reference evidence="1 2" key="1">
    <citation type="journal article" date="2014" name="Genome Biol. Evol.">
        <title>The secreted proteins of Achlya hypogyna and Thraustotheca clavata identify the ancestral oomycete secretome and reveal gene acquisitions by horizontal gene transfer.</title>
        <authorList>
            <person name="Misner I."/>
            <person name="Blouin N."/>
            <person name="Leonard G."/>
            <person name="Richards T.A."/>
            <person name="Lane C.E."/>
        </authorList>
    </citation>
    <scope>NUCLEOTIDE SEQUENCE [LARGE SCALE GENOMIC DNA]</scope>
    <source>
        <strain evidence="1 2">ATCC 34112</strain>
    </source>
</reference>
<evidence type="ECO:0000313" key="2">
    <source>
        <dbReference type="Proteomes" id="UP000243217"/>
    </source>
</evidence>
<comment type="caution">
    <text evidence="1">The sequence shown here is derived from an EMBL/GenBank/DDBJ whole genome shotgun (WGS) entry which is preliminary data.</text>
</comment>
<protein>
    <submittedName>
        <fullName evidence="1">Uncharacterized protein</fullName>
    </submittedName>
</protein>
<dbReference type="EMBL" id="JNBS01005260">
    <property type="protein sequence ID" value="OQR80470.1"/>
    <property type="molecule type" value="Genomic_DNA"/>
</dbReference>
<gene>
    <name evidence="1" type="ORF">THRCLA_12046</name>
</gene>
<evidence type="ECO:0000313" key="1">
    <source>
        <dbReference type="EMBL" id="OQR80470.1"/>
    </source>
</evidence>